<reference evidence="1 2" key="1">
    <citation type="submission" date="2021-03" db="EMBL/GenBank/DDBJ databases">
        <title>The complete genome sequence of Acetobacter sacchari TBRC 11175.</title>
        <authorList>
            <person name="Charoenyingcharoen P."/>
            <person name="Yukphan P."/>
        </authorList>
    </citation>
    <scope>NUCLEOTIDE SEQUENCE [LARGE SCALE GENOMIC DNA]</scope>
    <source>
        <strain evidence="1 2">TBRC 11175</strain>
    </source>
</reference>
<sequence length="127" mass="13919">MGGYLGSRLLRDRLAEMPGALEVRLTPESSPPSRPHLKERFRRRAFHHSQLALLLGPVSACIHRVAAAFQAPAPIRYQRRLGRAARSHYLLAAAAPAHRQLLLATEPLDALAVHPIALAPDSTCSRP</sequence>
<dbReference type="Proteomes" id="UP000664771">
    <property type="component" value="Unassembled WGS sequence"/>
</dbReference>
<organism evidence="1 2">
    <name type="scientific">Acetobacter sacchari</name>
    <dbReference type="NCBI Taxonomy" id="2661687"/>
    <lineage>
        <taxon>Bacteria</taxon>
        <taxon>Pseudomonadati</taxon>
        <taxon>Pseudomonadota</taxon>
        <taxon>Alphaproteobacteria</taxon>
        <taxon>Acetobacterales</taxon>
        <taxon>Acetobacteraceae</taxon>
        <taxon>Acetobacter</taxon>
    </lineage>
</organism>
<evidence type="ECO:0000313" key="1">
    <source>
        <dbReference type="EMBL" id="MBO1358921.1"/>
    </source>
</evidence>
<proteinExistence type="predicted"/>
<keyword evidence="2" id="KW-1185">Reference proteome</keyword>
<dbReference type="RefSeq" id="WP_207879500.1">
    <property type="nucleotide sequence ID" value="NZ_JAFVMF010000003.1"/>
</dbReference>
<name>A0ABS3LSN8_9PROT</name>
<comment type="caution">
    <text evidence="1">The sequence shown here is derived from an EMBL/GenBank/DDBJ whole genome shotgun (WGS) entry which is preliminary data.</text>
</comment>
<accession>A0ABS3LSN8</accession>
<protein>
    <submittedName>
        <fullName evidence="1">Uncharacterized protein</fullName>
    </submittedName>
</protein>
<evidence type="ECO:0000313" key="2">
    <source>
        <dbReference type="Proteomes" id="UP000664771"/>
    </source>
</evidence>
<gene>
    <name evidence="1" type="ORF">J2D73_03790</name>
</gene>
<dbReference type="EMBL" id="JAFVMF010000003">
    <property type="protein sequence ID" value="MBO1358921.1"/>
    <property type="molecule type" value="Genomic_DNA"/>
</dbReference>